<evidence type="ECO:0000256" key="6">
    <source>
        <dbReference type="SAM" id="SignalP"/>
    </source>
</evidence>
<evidence type="ECO:0000256" key="1">
    <source>
        <dbReference type="ARBA" id="ARBA00004236"/>
    </source>
</evidence>
<evidence type="ECO:0000313" key="8">
    <source>
        <dbReference type="EMBL" id="MBU3874209.1"/>
    </source>
</evidence>
<dbReference type="EMBL" id="JABACJ020000001">
    <property type="protein sequence ID" value="MBU3874209.1"/>
    <property type="molecule type" value="Genomic_DNA"/>
</dbReference>
<feature type="chain" id="PRO_5046386406" evidence="6">
    <location>
        <begin position="18"/>
        <end position="349"/>
    </location>
</feature>
<keyword evidence="4" id="KW-0472">Membrane</keyword>
<evidence type="ECO:0000256" key="5">
    <source>
        <dbReference type="ARBA" id="ARBA00023288"/>
    </source>
</evidence>
<dbReference type="PANTHER" id="PTHR34296:SF2">
    <property type="entry name" value="ABC TRANSPORTER GUANOSINE-BINDING PROTEIN NUPN"/>
    <property type="match status" value="1"/>
</dbReference>
<proteinExistence type="predicted"/>
<comment type="caution">
    <text evidence="8">The sequence shown here is derived from an EMBL/GenBank/DDBJ whole genome shotgun (WGS) entry which is preliminary data.</text>
</comment>
<dbReference type="PROSITE" id="PS51257">
    <property type="entry name" value="PROKAR_LIPOPROTEIN"/>
    <property type="match status" value="1"/>
</dbReference>
<keyword evidence="2" id="KW-1003">Cell membrane</keyword>
<feature type="signal peptide" evidence="6">
    <location>
        <begin position="1"/>
        <end position="17"/>
    </location>
</feature>
<gene>
    <name evidence="8" type="ORF">HGO97_000050</name>
</gene>
<name>A0ABS6CY28_9FIRM</name>
<dbReference type="CDD" id="cd06354">
    <property type="entry name" value="PBP1_PrnA-like"/>
    <property type="match status" value="1"/>
</dbReference>
<dbReference type="Pfam" id="PF02608">
    <property type="entry name" value="Bmp"/>
    <property type="match status" value="1"/>
</dbReference>
<evidence type="ECO:0000313" key="9">
    <source>
        <dbReference type="Proteomes" id="UP000723714"/>
    </source>
</evidence>
<keyword evidence="9" id="KW-1185">Reference proteome</keyword>
<protein>
    <submittedName>
        <fullName evidence="8">BMP family ABC transporter substrate-binding protein</fullName>
    </submittedName>
</protein>
<evidence type="ECO:0000259" key="7">
    <source>
        <dbReference type="Pfam" id="PF02608"/>
    </source>
</evidence>
<accession>A0ABS6CY28</accession>
<keyword evidence="5" id="KW-0449">Lipoprotein</keyword>
<dbReference type="InterPro" id="IPR050957">
    <property type="entry name" value="BMP_lipoprotein"/>
</dbReference>
<comment type="subcellular location">
    <subcellularLocation>
        <location evidence="1">Cell membrane</location>
    </subcellularLocation>
</comment>
<sequence length="349" mass="37540">MKKMALLMTLVMAVSLAGCGGNGKKAESKDSDDKGAKTEFSASMVCDTGGINDQSFNQSSWEGLQEFAEKEDATVNYLESTQASDFATNFDKLSDEDLNLIWGIGYNVADALKNSAEMNPDKTYAIVDYDFGDETPDNVICTTFNVQDSSFLVGYIAGLMTETDQVGYIGGMKSPTMDLFEYGYRAGVEYAAKELNKDITVDVQYAESFTDSAKGKAMAKSMYSSGCDILFHAAGGVGVGAIEEAAEEGKWIIGVDRDQSYLAPENILTSALKVTGVATKEISKKVKDGEDITGQSFAYGLKEGAVGIPSENPNLADGVYDKTMEVQKLIESGEVTPPSTEEEFNQFGK</sequence>
<evidence type="ECO:0000256" key="4">
    <source>
        <dbReference type="ARBA" id="ARBA00023136"/>
    </source>
</evidence>
<dbReference type="Proteomes" id="UP000723714">
    <property type="component" value="Unassembled WGS sequence"/>
</dbReference>
<dbReference type="InterPro" id="IPR003760">
    <property type="entry name" value="PnrA-like"/>
</dbReference>
<keyword evidence="3 6" id="KW-0732">Signal</keyword>
<reference evidence="8 9" key="1">
    <citation type="submission" date="2021-06" db="EMBL/GenBank/DDBJ databases">
        <title>Faecalicatena sp. nov. isolated from porcine feces.</title>
        <authorList>
            <person name="Oh B.S."/>
            <person name="Lee J.H."/>
        </authorList>
    </citation>
    <scope>NUCLEOTIDE SEQUENCE [LARGE SCALE GENOMIC DNA]</scope>
    <source>
        <strain evidence="8 9">AGMB00832</strain>
    </source>
</reference>
<dbReference type="RefSeq" id="WP_216238208.1">
    <property type="nucleotide sequence ID" value="NZ_JABACJ020000001.1"/>
</dbReference>
<organism evidence="8 9">
    <name type="scientific">Faecalicatena faecalis</name>
    <dbReference type="NCBI Taxonomy" id="2726362"/>
    <lineage>
        <taxon>Bacteria</taxon>
        <taxon>Bacillati</taxon>
        <taxon>Bacillota</taxon>
        <taxon>Clostridia</taxon>
        <taxon>Lachnospirales</taxon>
        <taxon>Lachnospiraceae</taxon>
        <taxon>Faecalicatena</taxon>
    </lineage>
</organism>
<evidence type="ECO:0000256" key="2">
    <source>
        <dbReference type="ARBA" id="ARBA00022475"/>
    </source>
</evidence>
<evidence type="ECO:0000256" key="3">
    <source>
        <dbReference type="ARBA" id="ARBA00022729"/>
    </source>
</evidence>
<dbReference type="PANTHER" id="PTHR34296">
    <property type="entry name" value="TRANSCRIPTIONAL ACTIVATOR PROTEIN MED"/>
    <property type="match status" value="1"/>
</dbReference>
<feature type="domain" description="ABC transporter substrate-binding protein PnrA-like" evidence="7">
    <location>
        <begin position="43"/>
        <end position="335"/>
    </location>
</feature>